<evidence type="ECO:0000256" key="1">
    <source>
        <dbReference type="ARBA" id="ARBA00022487"/>
    </source>
</evidence>
<dbReference type="Proteomes" id="UP000252770">
    <property type="component" value="Unassembled WGS sequence"/>
</dbReference>
<gene>
    <name evidence="5" type="ORF">DT076_07590</name>
</gene>
<dbReference type="EMBL" id="QOUI01000004">
    <property type="protein sequence ID" value="RCK70099.1"/>
    <property type="molecule type" value="Genomic_DNA"/>
</dbReference>
<keyword evidence="1" id="KW-0719">Serine esterase</keyword>
<accession>A0A367YX59</accession>
<dbReference type="InterPro" id="IPR054579">
    <property type="entry name" value="GCE-like_dom"/>
</dbReference>
<dbReference type="InterPro" id="IPR029058">
    <property type="entry name" value="AB_hydrolase_fold"/>
</dbReference>
<keyword evidence="3" id="KW-0378">Hydrolase</keyword>
<dbReference type="Pfam" id="PF22244">
    <property type="entry name" value="GCE_fung"/>
    <property type="match status" value="1"/>
</dbReference>
<evidence type="ECO:0000313" key="6">
    <source>
        <dbReference type="Proteomes" id="UP000252770"/>
    </source>
</evidence>
<protein>
    <submittedName>
        <fullName evidence="5">Acetylxylan esterase</fullName>
    </submittedName>
</protein>
<evidence type="ECO:0000256" key="3">
    <source>
        <dbReference type="ARBA" id="ARBA00022801"/>
    </source>
</evidence>
<dbReference type="Gene3D" id="3.40.50.1820">
    <property type="entry name" value="alpha/beta hydrolase"/>
    <property type="match status" value="1"/>
</dbReference>
<proteinExistence type="predicted"/>
<sequence>MYDEADVPPYTLPDPLRTLDGRRVTSARDWPARRAELLELFRTHVYGRRPAAASHARHRFRVVEEDPAAMDGAATLKRVRISTDHNGRTHAFEVVLFVPNAVAGPVPVFLLLNNRGPENTDPTRATISPFWPAEQVVARGYAIAALQVRDLAPDDPDTFTDGVIGLFEREGRTRPADAWAALSAWGWGGSRALDYVETDDALDATRVAVVGHSRGGKAALWAGAEDERFALVVSNDSGAGGAALSRRIFGETVAEVNTTFPHWFCRGFQRFNGAEDELPVDQHELIALLAPRAVAVGSADEDLWADPRGEFLSLAHASPVYALFGREPIPTDAMPALDDPLRVLPRQYHIRRGGHDLTTQDWGCYTDLADRLWG</sequence>
<dbReference type="GO" id="GO:0052689">
    <property type="term" value="F:carboxylic ester hydrolase activity"/>
    <property type="evidence" value="ECO:0007669"/>
    <property type="project" value="UniProtKB-KW"/>
</dbReference>
<organism evidence="5 6">
    <name type="scientific">Desertihabitans brevis</name>
    <dbReference type="NCBI Taxonomy" id="2268447"/>
    <lineage>
        <taxon>Bacteria</taxon>
        <taxon>Bacillati</taxon>
        <taxon>Actinomycetota</taxon>
        <taxon>Actinomycetes</taxon>
        <taxon>Propionibacteriales</taxon>
        <taxon>Propionibacteriaceae</taxon>
        <taxon>Desertihabitans</taxon>
    </lineage>
</organism>
<evidence type="ECO:0000313" key="5">
    <source>
        <dbReference type="EMBL" id="RCK70099.1"/>
    </source>
</evidence>
<keyword evidence="2" id="KW-0732">Signal</keyword>
<evidence type="ECO:0000259" key="4">
    <source>
        <dbReference type="Pfam" id="PF22244"/>
    </source>
</evidence>
<dbReference type="AlphaFoldDB" id="A0A367YX59"/>
<dbReference type="SUPFAM" id="SSF53474">
    <property type="entry name" value="alpha/beta-Hydrolases"/>
    <property type="match status" value="1"/>
</dbReference>
<reference evidence="5 6" key="1">
    <citation type="submission" date="2018-07" db="EMBL/GenBank/DDBJ databases">
        <title>Desertimonas flava gen. nov. sp. nov.</title>
        <authorList>
            <person name="Liu S."/>
        </authorList>
    </citation>
    <scope>NUCLEOTIDE SEQUENCE [LARGE SCALE GENOMIC DNA]</scope>
    <source>
        <strain evidence="5 6">16Sb5-5</strain>
    </source>
</reference>
<comment type="caution">
    <text evidence="5">The sequence shown here is derived from an EMBL/GenBank/DDBJ whole genome shotgun (WGS) entry which is preliminary data.</text>
</comment>
<name>A0A367YX59_9ACTN</name>
<feature type="domain" description="4-O-methyl-glucuronoyl methylesterase-like" evidence="4">
    <location>
        <begin position="84"/>
        <end position="325"/>
    </location>
</feature>
<keyword evidence="6" id="KW-1185">Reference proteome</keyword>
<evidence type="ECO:0000256" key="2">
    <source>
        <dbReference type="ARBA" id="ARBA00022729"/>
    </source>
</evidence>